<dbReference type="InterPro" id="IPR018392">
    <property type="entry name" value="LysM"/>
</dbReference>
<sequence>MAASRMVLTTVLAAFLPLSWAQQFAGTMMFTNYTGLSTQCQHALATNVTCSPYLGIISESNGVMSTEQVDEVCVDSCYTSLEAARTTIAAACALGTDVIVVETVAYPATFIVDNYIFTYEIGFYTVQEDDDCNSAALALNVSTYSLLYTNNLDLYCQNWVTAAVNSTLCVPPQCETSVWQMQDSCNSVVNGLVNVTVPQFLSWNPNFDSLCQNAVNYIGYVVCIGPPGGYLNHTLEGSGNSTAANPTTITTTAPAPTNALNGSSTSCGKWYTVVEGDTCSLVSVANSVSLTDFYFLNPEIDANCTNLELGEAYCIAAVGDISTYSGYPITTPWITVATASFPAVDTSIPTTTSDPGFIYTPTYLPNAPGTTTGCASYRNYDDTTYNLNSCKYIAFAYGVTIDDLLAWNPSLDTNVTTCALQPGYSYLTGGVDSDSFCLPVNATDATTVSNCNCFTEILGYMAGGTISATKLTTWNPWLAGDCDAALYANITGNDRRSVCVGVDDSATSTTTTAAATTATPAAPTQTGVVAGCQEFFTIESGDDCSTMEAEFGVTLAQLYAWNPSIGPTCTNLWLGYAYCVKGPATTATATSVGPTQTGIAVNCDRYHTVVNGDSCAAIESEYSITFAQLYGWNPAIGSDCETLQIGYAVCVGVSS</sequence>
<evidence type="ECO:0000256" key="3">
    <source>
        <dbReference type="SAM" id="SignalP"/>
    </source>
</evidence>
<gene>
    <name evidence="5" type="ORF">BP00DRAFT_474788</name>
</gene>
<dbReference type="Gene3D" id="3.10.350.10">
    <property type="entry name" value="LysM domain"/>
    <property type="match status" value="5"/>
</dbReference>
<accession>A0A2V5IHE1</accession>
<dbReference type="SUPFAM" id="SSF54106">
    <property type="entry name" value="LysM domain"/>
    <property type="match status" value="3"/>
</dbReference>
<feature type="chain" id="PRO_5015901279" description="LysM domain-containing protein" evidence="3">
    <location>
        <begin position="22"/>
        <end position="655"/>
    </location>
</feature>
<protein>
    <recommendedName>
        <fullName evidence="4">LysM domain-containing protein</fullName>
    </recommendedName>
</protein>
<proteinExistence type="predicted"/>
<feature type="signal peptide" evidence="3">
    <location>
        <begin position="1"/>
        <end position="21"/>
    </location>
</feature>
<keyword evidence="3" id="KW-0732">Signal</keyword>
<feature type="domain" description="LysM" evidence="4">
    <location>
        <begin position="605"/>
        <end position="651"/>
    </location>
</feature>
<reference evidence="5 6" key="1">
    <citation type="submission" date="2018-02" db="EMBL/GenBank/DDBJ databases">
        <title>The genomes of Aspergillus section Nigri reveals drivers in fungal speciation.</title>
        <authorList>
            <consortium name="DOE Joint Genome Institute"/>
            <person name="Vesth T.C."/>
            <person name="Nybo J."/>
            <person name="Theobald S."/>
            <person name="Brandl J."/>
            <person name="Frisvad J.C."/>
            <person name="Nielsen K.F."/>
            <person name="Lyhne E.K."/>
            <person name="Kogle M.E."/>
            <person name="Kuo A."/>
            <person name="Riley R."/>
            <person name="Clum A."/>
            <person name="Nolan M."/>
            <person name="Lipzen A."/>
            <person name="Salamov A."/>
            <person name="Henrissat B."/>
            <person name="Wiebenga A."/>
            <person name="De vries R.P."/>
            <person name="Grigoriev I.V."/>
            <person name="Mortensen U.H."/>
            <person name="Andersen M.R."/>
            <person name="Baker S.E."/>
        </authorList>
    </citation>
    <scope>NUCLEOTIDE SEQUENCE [LARGE SCALE GENOMIC DNA]</scope>
    <source>
        <strain evidence="5 6">CBS 114.80</strain>
    </source>
</reference>
<feature type="domain" description="LysM" evidence="4">
    <location>
        <begin position="269"/>
        <end position="315"/>
    </location>
</feature>
<dbReference type="PROSITE" id="PS51782">
    <property type="entry name" value="LYSM"/>
    <property type="match status" value="4"/>
</dbReference>
<dbReference type="EMBL" id="KZ825466">
    <property type="protein sequence ID" value="PYI36128.1"/>
    <property type="molecule type" value="Genomic_DNA"/>
</dbReference>
<dbReference type="PANTHER" id="PTHR34997:SF1">
    <property type="entry name" value="PEPTIDOGLYCAN-BINDING LYSIN DOMAIN"/>
    <property type="match status" value="1"/>
</dbReference>
<dbReference type="GO" id="GO:0008061">
    <property type="term" value="F:chitin binding"/>
    <property type="evidence" value="ECO:0007669"/>
    <property type="project" value="UniProtKB-KW"/>
</dbReference>
<dbReference type="InterPro" id="IPR052210">
    <property type="entry name" value="LysM1-like"/>
</dbReference>
<dbReference type="Pfam" id="PF01476">
    <property type="entry name" value="LysM"/>
    <property type="match status" value="4"/>
</dbReference>
<keyword evidence="1" id="KW-0147">Chitin-binding</keyword>
<dbReference type="PANTHER" id="PTHR34997">
    <property type="entry name" value="AM15"/>
    <property type="match status" value="1"/>
</dbReference>
<dbReference type="CDD" id="cd00118">
    <property type="entry name" value="LysM"/>
    <property type="match status" value="4"/>
</dbReference>
<dbReference type="Proteomes" id="UP000248817">
    <property type="component" value="Unassembled WGS sequence"/>
</dbReference>
<dbReference type="AlphaFoldDB" id="A0A2V5IHE1"/>
<evidence type="ECO:0000256" key="2">
    <source>
        <dbReference type="ARBA" id="ARBA00023026"/>
    </source>
</evidence>
<dbReference type="InterPro" id="IPR036779">
    <property type="entry name" value="LysM_dom_sf"/>
</dbReference>
<organism evidence="5 6">
    <name type="scientific">Aspergillus indologenus CBS 114.80</name>
    <dbReference type="NCBI Taxonomy" id="1450541"/>
    <lineage>
        <taxon>Eukaryota</taxon>
        <taxon>Fungi</taxon>
        <taxon>Dikarya</taxon>
        <taxon>Ascomycota</taxon>
        <taxon>Pezizomycotina</taxon>
        <taxon>Eurotiomycetes</taxon>
        <taxon>Eurotiomycetidae</taxon>
        <taxon>Eurotiales</taxon>
        <taxon>Aspergillaceae</taxon>
        <taxon>Aspergillus</taxon>
        <taxon>Aspergillus subgen. Circumdati</taxon>
    </lineage>
</organism>
<evidence type="ECO:0000259" key="4">
    <source>
        <dbReference type="PROSITE" id="PS51782"/>
    </source>
</evidence>
<feature type="domain" description="LysM" evidence="4">
    <location>
        <begin position="534"/>
        <end position="580"/>
    </location>
</feature>
<keyword evidence="6" id="KW-1185">Reference proteome</keyword>
<feature type="domain" description="LysM" evidence="4">
    <location>
        <begin position="175"/>
        <end position="224"/>
    </location>
</feature>
<dbReference type="SMART" id="SM00257">
    <property type="entry name" value="LysM"/>
    <property type="match status" value="3"/>
</dbReference>
<evidence type="ECO:0000256" key="1">
    <source>
        <dbReference type="ARBA" id="ARBA00022669"/>
    </source>
</evidence>
<keyword evidence="2" id="KW-0843">Virulence</keyword>
<evidence type="ECO:0000313" key="6">
    <source>
        <dbReference type="Proteomes" id="UP000248817"/>
    </source>
</evidence>
<evidence type="ECO:0000313" key="5">
    <source>
        <dbReference type="EMBL" id="PYI36128.1"/>
    </source>
</evidence>
<name>A0A2V5IHE1_9EURO</name>